<evidence type="ECO:0000256" key="2">
    <source>
        <dbReference type="ARBA" id="ARBA00022737"/>
    </source>
</evidence>
<dbReference type="InterPro" id="IPR004087">
    <property type="entry name" value="KH_dom"/>
</dbReference>
<keyword evidence="3" id="KW-0539">Nucleus</keyword>
<keyword evidence="2" id="KW-0677">Repeat</keyword>
<dbReference type="PANTHER" id="PTHR10288">
    <property type="entry name" value="KH DOMAIN CONTAINING RNA BINDING PROTEIN"/>
    <property type="match status" value="1"/>
</dbReference>
<reference evidence="6" key="1">
    <citation type="submission" date="2022-01" db="EMBL/GenBank/DDBJ databases">
        <title>Genome Sequence Resource for Two Populations of Ditylenchus destructor, the Migratory Endoparasitic Phytonematode.</title>
        <authorList>
            <person name="Zhang H."/>
            <person name="Lin R."/>
            <person name="Xie B."/>
        </authorList>
    </citation>
    <scope>NUCLEOTIDE SEQUENCE</scope>
    <source>
        <strain evidence="6">BazhouSP</strain>
    </source>
</reference>
<dbReference type="Proteomes" id="UP001201812">
    <property type="component" value="Unassembled WGS sequence"/>
</dbReference>
<dbReference type="InterPro" id="IPR004088">
    <property type="entry name" value="KH_dom_type_1"/>
</dbReference>
<dbReference type="Pfam" id="PF00013">
    <property type="entry name" value="KH_1"/>
    <property type="match status" value="3"/>
</dbReference>
<feature type="domain" description="K Homology" evidence="5">
    <location>
        <begin position="86"/>
        <end position="157"/>
    </location>
</feature>
<comment type="subcellular location">
    <subcellularLocation>
        <location evidence="1">Nucleus</location>
    </subcellularLocation>
</comment>
<feature type="domain" description="K Homology" evidence="5">
    <location>
        <begin position="3"/>
        <end position="75"/>
    </location>
</feature>
<proteinExistence type="predicted"/>
<name>A0AAD4R5F2_9BILA</name>
<keyword evidence="7" id="KW-1185">Reference proteome</keyword>
<dbReference type="GO" id="GO:0005634">
    <property type="term" value="C:nucleus"/>
    <property type="evidence" value="ECO:0007669"/>
    <property type="project" value="UniProtKB-SubCell"/>
</dbReference>
<dbReference type="GO" id="GO:0006355">
    <property type="term" value="P:regulation of DNA-templated transcription"/>
    <property type="evidence" value="ECO:0007669"/>
    <property type="project" value="InterPro"/>
</dbReference>
<evidence type="ECO:0000313" key="7">
    <source>
        <dbReference type="Proteomes" id="UP001201812"/>
    </source>
</evidence>
<dbReference type="Gene3D" id="3.30.1370.10">
    <property type="entry name" value="K Homology domain, type 1"/>
    <property type="match status" value="3"/>
</dbReference>
<dbReference type="EMBL" id="JAKKPZ010000003">
    <property type="protein sequence ID" value="KAI1723908.1"/>
    <property type="molecule type" value="Genomic_DNA"/>
</dbReference>
<dbReference type="Pfam" id="PF09005">
    <property type="entry name" value="FUBP_C"/>
    <property type="match status" value="2"/>
</dbReference>
<sequence>MYQMFSEKFTVPRACAGLVVGKSGVTIKRIKAESGARVQVDPDDANPDACERNVFIEGNPDQIRRAKQMIMNIVAGTNHVFEGPSSATSISMALPSDKVGSIIGKGGETIKQISAESGANIEISREPQPNQHEKACVIKGTPSQIQRAQHLIRAKLEVNNSDKRGFVNSFGFSPYGNRQFTGGAPNAVHPVHLSNGFNFGKPDYRSTIRPSQPDVCYLHVPSDKAGLVIGKGGATINQIRGESGALVELSDEPTHNPVVKTVVIKGWPYQIQRAQHIVHAILGDVPVSTPVSSLQGQMMGGNICGSNPQQLGNNNIWDNTPPAGAQSNLPDYSAQWMAYYRATGQHEAAALLEKQIQQRNQFTLCPPIQQRGDAHYSVRDVFSTNNAQPDYSAQWIEYYRAMGMHDQANGLENQMKQKLAQG</sequence>
<keyword evidence="4" id="KW-0694">RNA-binding</keyword>
<evidence type="ECO:0000256" key="1">
    <source>
        <dbReference type="ARBA" id="ARBA00004123"/>
    </source>
</evidence>
<evidence type="ECO:0000256" key="4">
    <source>
        <dbReference type="PROSITE-ProRule" id="PRU00117"/>
    </source>
</evidence>
<feature type="domain" description="K Homology" evidence="5">
    <location>
        <begin position="212"/>
        <end position="283"/>
    </location>
</feature>
<dbReference type="AlphaFoldDB" id="A0AAD4R5F2"/>
<dbReference type="InterPro" id="IPR036612">
    <property type="entry name" value="KH_dom_type_1_sf"/>
</dbReference>
<dbReference type="SUPFAM" id="SSF54791">
    <property type="entry name" value="Eukaryotic type KH-domain (KH-domain type I)"/>
    <property type="match status" value="3"/>
</dbReference>
<accession>A0AAD4R5F2</accession>
<dbReference type="GO" id="GO:0003723">
    <property type="term" value="F:RNA binding"/>
    <property type="evidence" value="ECO:0007669"/>
    <property type="project" value="UniProtKB-UniRule"/>
</dbReference>
<dbReference type="SMART" id="SM00322">
    <property type="entry name" value="KH"/>
    <property type="match status" value="3"/>
</dbReference>
<comment type="caution">
    <text evidence="6">The sequence shown here is derived from an EMBL/GenBank/DDBJ whole genome shotgun (WGS) entry which is preliminary data.</text>
</comment>
<protein>
    <submittedName>
        <fullName evidence="6">KH domain-containing protein</fullName>
    </submittedName>
</protein>
<gene>
    <name evidence="6" type="ORF">DdX_04089</name>
</gene>
<evidence type="ECO:0000259" key="5">
    <source>
        <dbReference type="SMART" id="SM00322"/>
    </source>
</evidence>
<dbReference type="PROSITE" id="PS50084">
    <property type="entry name" value="KH_TYPE_1"/>
    <property type="match status" value="3"/>
</dbReference>
<evidence type="ECO:0000313" key="6">
    <source>
        <dbReference type="EMBL" id="KAI1723908.1"/>
    </source>
</evidence>
<organism evidence="6 7">
    <name type="scientific">Ditylenchus destructor</name>
    <dbReference type="NCBI Taxonomy" id="166010"/>
    <lineage>
        <taxon>Eukaryota</taxon>
        <taxon>Metazoa</taxon>
        <taxon>Ecdysozoa</taxon>
        <taxon>Nematoda</taxon>
        <taxon>Chromadorea</taxon>
        <taxon>Rhabditida</taxon>
        <taxon>Tylenchina</taxon>
        <taxon>Tylenchomorpha</taxon>
        <taxon>Sphaerularioidea</taxon>
        <taxon>Anguinidae</taxon>
        <taxon>Anguininae</taxon>
        <taxon>Ditylenchus</taxon>
    </lineage>
</organism>
<dbReference type="InterPro" id="IPR015096">
    <property type="entry name" value="FUBP_C"/>
</dbReference>
<evidence type="ECO:0000256" key="3">
    <source>
        <dbReference type="ARBA" id="ARBA00023242"/>
    </source>
</evidence>